<feature type="transmembrane region" description="Helical" evidence="2">
    <location>
        <begin position="190"/>
        <end position="213"/>
    </location>
</feature>
<dbReference type="AlphaFoldDB" id="A0A4Y6PR75"/>
<proteinExistence type="predicted"/>
<gene>
    <name evidence="3" type="ORF">FIV42_07705</name>
</gene>
<evidence type="ECO:0000256" key="1">
    <source>
        <dbReference type="SAM" id="MobiDB-lite"/>
    </source>
</evidence>
<keyword evidence="4" id="KW-1185">Reference proteome</keyword>
<dbReference type="RefSeq" id="WP_141197111.1">
    <property type="nucleotide sequence ID" value="NZ_CP041186.1"/>
</dbReference>
<accession>A0A4Y6PR75</accession>
<organism evidence="3 4">
    <name type="scientific">Persicimonas caeni</name>
    <dbReference type="NCBI Taxonomy" id="2292766"/>
    <lineage>
        <taxon>Bacteria</taxon>
        <taxon>Deltaproteobacteria</taxon>
        <taxon>Bradymonadales</taxon>
        <taxon>Bradymonadaceae</taxon>
        <taxon>Persicimonas</taxon>
    </lineage>
</organism>
<evidence type="ECO:0000256" key="2">
    <source>
        <dbReference type="SAM" id="Phobius"/>
    </source>
</evidence>
<keyword evidence="2" id="KW-0472">Membrane</keyword>
<feature type="transmembrane region" description="Helical" evidence="2">
    <location>
        <begin position="219"/>
        <end position="247"/>
    </location>
</feature>
<sequence>MSTAGMGEGMVPSERGEHREEAYERTYRHRDEGVEKETAEVVAGGSTLEVIAGAGAITLGILGLADVLPILFVTIAIIAIGGGLMFAGASIGAKYRDILHSTGDRHSSANLAETGGGISAETIGGAAGVALGILALVGVEPAILTSVAIIVLGGAMMFGAGATRRLSHLVIETSGAAMHKQRVASESVKGAAAMQTVAGLGAVALGILTLVGIGEQVTLNLVAVIALGGGLLISGLAIGAKMITALYGDRKRGEHRGGEYRTYRHEPEYRSAE</sequence>
<feature type="region of interest" description="Disordered" evidence="1">
    <location>
        <begin position="1"/>
        <end position="20"/>
    </location>
</feature>
<dbReference type="EMBL" id="CP041186">
    <property type="protein sequence ID" value="QDG50619.1"/>
    <property type="molecule type" value="Genomic_DNA"/>
</dbReference>
<feature type="transmembrane region" description="Helical" evidence="2">
    <location>
        <begin position="70"/>
        <end position="93"/>
    </location>
</feature>
<evidence type="ECO:0000313" key="3">
    <source>
        <dbReference type="EMBL" id="QDG50619.1"/>
    </source>
</evidence>
<feature type="transmembrane region" description="Helical" evidence="2">
    <location>
        <begin position="143"/>
        <end position="162"/>
    </location>
</feature>
<keyword evidence="2" id="KW-1133">Transmembrane helix</keyword>
<name>A0A4Y6PR75_PERCE</name>
<keyword evidence="2" id="KW-0812">Transmembrane</keyword>
<accession>A0A5B8Y1S3</accession>
<evidence type="ECO:0000313" key="4">
    <source>
        <dbReference type="Proteomes" id="UP000315995"/>
    </source>
</evidence>
<dbReference type="Proteomes" id="UP000315995">
    <property type="component" value="Chromosome"/>
</dbReference>
<feature type="region of interest" description="Disordered" evidence="1">
    <location>
        <begin position="252"/>
        <end position="273"/>
    </location>
</feature>
<reference evidence="3 4" key="1">
    <citation type="submission" date="2019-06" db="EMBL/GenBank/DDBJ databases">
        <title>Persicimonas caeni gen. nov., sp. nov., a predatory bacterium isolated from solar saltern.</title>
        <authorList>
            <person name="Wang S."/>
        </authorList>
    </citation>
    <scope>NUCLEOTIDE SEQUENCE [LARGE SCALE GENOMIC DNA]</scope>
    <source>
        <strain evidence="3 4">YN101</strain>
    </source>
</reference>
<protein>
    <submittedName>
        <fullName evidence="3">Uncharacterized protein</fullName>
    </submittedName>
</protein>